<dbReference type="AlphaFoldDB" id="A0AAV0Y449"/>
<dbReference type="GO" id="GO:0005198">
    <property type="term" value="F:structural molecule activity"/>
    <property type="evidence" value="ECO:0007669"/>
    <property type="project" value="InterPro"/>
</dbReference>
<keyword evidence="3" id="KW-1185">Reference proteome</keyword>
<dbReference type="Proteomes" id="UP001160148">
    <property type="component" value="Unassembled WGS sequence"/>
</dbReference>
<dbReference type="Pfam" id="PF02336">
    <property type="entry name" value="Denso_VP4"/>
    <property type="match status" value="1"/>
</dbReference>
<evidence type="ECO:0008006" key="4">
    <source>
        <dbReference type="Google" id="ProtNLM"/>
    </source>
</evidence>
<evidence type="ECO:0000313" key="2">
    <source>
        <dbReference type="EMBL" id="CAI6374927.1"/>
    </source>
</evidence>
<proteinExistence type="predicted"/>
<sequence length="685" mass="76756">MELAGTYITQDSYDQIREEYQKRKNGNYKNGGITLPQTQFVGPGNRVVDEDNKSNFNHLPDNCLDWVALQHDVDYHNAGNTDSTQLHQIVALDNKAIDQGWNECLRSQPIGTSILASGLNIKQHFEHWAETLSWPFGKNKAIYPPITDNTKQINWFDKKLSRRRGDLQGEEIVVEPDINEEEGSETFVVPDNYDFDTDSDLDCNYDGGINPNSPSMNVSTKTPDGKRNNDSGQGGSGSKKTKLPGTGHETANDPDTGNPSTENVVIPRPFHKSTGYTMVFRKNHSIISYGLASVQLQLGSYASERLGTTSLMYLPVDKPYFYMSPSEFNNIVSNIRGVKVLEVKCKVVMRNPRTAFETNASTSNLATLNQNKFIQYATGLINKTRGFNTVYEFSTATNPMVPSSVKIIDEKFMKKVISAMYGTKLDDWLSPNWSAGATLPCSFMNLPMQFPSYYCMYANSAQNSGKIGWQNITQHITKMDASTAVGTTIIDYNYKPTLSFLTMPWLSVYSGRTETGGNNVESFKVADTNSIALPNSYTINNNDGTYKADPSNQYSLLTDAKWKTIFKNNFNRYVEPIECGQYIKQGLRTASSVKIQPSLHVGVCPVPQLTTTNANFVPDKFTDIECLWDIETELICEYGLPYTYTTFPTCHTELENSSMVVDKNTSESMFWEELSSFNNQFISPA</sequence>
<organism evidence="2 3">
    <name type="scientific">Macrosiphum euphorbiae</name>
    <name type="common">potato aphid</name>
    <dbReference type="NCBI Taxonomy" id="13131"/>
    <lineage>
        <taxon>Eukaryota</taxon>
        <taxon>Metazoa</taxon>
        <taxon>Ecdysozoa</taxon>
        <taxon>Arthropoda</taxon>
        <taxon>Hexapoda</taxon>
        <taxon>Insecta</taxon>
        <taxon>Pterygota</taxon>
        <taxon>Neoptera</taxon>
        <taxon>Paraneoptera</taxon>
        <taxon>Hemiptera</taxon>
        <taxon>Sternorrhyncha</taxon>
        <taxon>Aphidomorpha</taxon>
        <taxon>Aphidoidea</taxon>
        <taxon>Aphididae</taxon>
        <taxon>Macrosiphini</taxon>
        <taxon>Macrosiphum</taxon>
    </lineage>
</organism>
<dbReference type="SUPFAM" id="SSF88645">
    <property type="entry name" value="ssDNA viruses"/>
    <property type="match status" value="1"/>
</dbReference>
<feature type="compositionally biased region" description="Acidic residues" evidence="1">
    <location>
        <begin position="168"/>
        <end position="184"/>
    </location>
</feature>
<dbReference type="InterPro" id="IPR016184">
    <property type="entry name" value="Capsid/spike_ssDNA_virus"/>
</dbReference>
<evidence type="ECO:0000313" key="3">
    <source>
        <dbReference type="Proteomes" id="UP001160148"/>
    </source>
</evidence>
<feature type="region of interest" description="Disordered" evidence="1">
    <location>
        <begin position="167"/>
        <end position="268"/>
    </location>
</feature>
<accession>A0AAV0Y449</accession>
<feature type="compositionally biased region" description="Acidic residues" evidence="1">
    <location>
        <begin position="193"/>
        <end position="203"/>
    </location>
</feature>
<gene>
    <name evidence="2" type="ORF">MEUPH1_LOCUS28497</name>
</gene>
<feature type="compositionally biased region" description="Polar residues" evidence="1">
    <location>
        <begin position="253"/>
        <end position="263"/>
    </location>
</feature>
<dbReference type="EMBL" id="CARXXK010001250">
    <property type="protein sequence ID" value="CAI6374927.1"/>
    <property type="molecule type" value="Genomic_DNA"/>
</dbReference>
<protein>
    <recommendedName>
        <fullName evidence="4">Capsid protein</fullName>
    </recommendedName>
</protein>
<comment type="caution">
    <text evidence="2">The sequence shown here is derived from an EMBL/GenBank/DDBJ whole genome shotgun (WGS) entry which is preliminary data.</text>
</comment>
<feature type="compositionally biased region" description="Polar residues" evidence="1">
    <location>
        <begin position="210"/>
        <end position="222"/>
    </location>
</feature>
<evidence type="ECO:0000256" key="1">
    <source>
        <dbReference type="SAM" id="MobiDB-lite"/>
    </source>
</evidence>
<name>A0AAV0Y449_9HEMI</name>
<dbReference type="InterPro" id="IPR003433">
    <property type="entry name" value="Capsid_VP4_densovirus"/>
</dbReference>
<reference evidence="2 3" key="1">
    <citation type="submission" date="2023-01" db="EMBL/GenBank/DDBJ databases">
        <authorList>
            <person name="Whitehead M."/>
        </authorList>
    </citation>
    <scope>NUCLEOTIDE SEQUENCE [LARGE SCALE GENOMIC DNA]</scope>
</reference>